<evidence type="ECO:0000259" key="1">
    <source>
        <dbReference type="PROSITE" id="PS50003"/>
    </source>
</evidence>
<dbReference type="InterPro" id="IPR001849">
    <property type="entry name" value="PH_domain"/>
</dbReference>
<evidence type="ECO:0000313" key="2">
    <source>
        <dbReference type="EMBL" id="CAD9417729.1"/>
    </source>
</evidence>
<dbReference type="Pfam" id="PF00169">
    <property type="entry name" value="PH"/>
    <property type="match status" value="1"/>
</dbReference>
<dbReference type="AlphaFoldDB" id="A0A7S2C803"/>
<dbReference type="InterPro" id="IPR011993">
    <property type="entry name" value="PH-like_dom_sf"/>
</dbReference>
<accession>A0A7S2C803</accession>
<name>A0A7S2C803_9STRA</name>
<dbReference type="EMBL" id="HBGS01025107">
    <property type="protein sequence ID" value="CAD9417729.1"/>
    <property type="molecule type" value="Transcribed_RNA"/>
</dbReference>
<sequence length="189" mass="21768">MTNNERLNRHRSSSYPRHPSLLMRTAHHVESRIRSRHLNKNKESSDLTSHSYDLAHRCGYVEKKGGGLSAFGSTRWQTRFVVVDQGMLTYYLKREDYYGKKHPLKDAVYNLANCSCTFLDMLFRLEPQTPEAGPKTIEFKCATHEDYDAWKSTIMVATGTKRISALGRIVLDDCLEGDDEQEDSVFENE</sequence>
<dbReference type="CDD" id="cd00821">
    <property type="entry name" value="PH"/>
    <property type="match status" value="1"/>
</dbReference>
<feature type="domain" description="PH" evidence="1">
    <location>
        <begin position="54"/>
        <end position="159"/>
    </location>
</feature>
<protein>
    <recommendedName>
        <fullName evidence="1">PH domain-containing protein</fullName>
    </recommendedName>
</protein>
<gene>
    <name evidence="2" type="ORF">DSPE1174_LOCUS12753</name>
</gene>
<dbReference type="Gene3D" id="2.30.29.30">
    <property type="entry name" value="Pleckstrin-homology domain (PH domain)/Phosphotyrosine-binding domain (PTB)"/>
    <property type="match status" value="1"/>
</dbReference>
<reference evidence="2" key="1">
    <citation type="submission" date="2021-01" db="EMBL/GenBank/DDBJ databases">
        <authorList>
            <person name="Corre E."/>
            <person name="Pelletier E."/>
            <person name="Niang G."/>
            <person name="Scheremetjew M."/>
            <person name="Finn R."/>
            <person name="Kale V."/>
            <person name="Holt S."/>
            <person name="Cochrane G."/>
            <person name="Meng A."/>
            <person name="Brown T."/>
            <person name="Cohen L."/>
        </authorList>
    </citation>
    <scope>NUCLEOTIDE SEQUENCE</scope>
    <source>
        <strain evidence="2">CCMP1381</strain>
    </source>
</reference>
<organism evidence="2">
    <name type="scientific">Octactis speculum</name>
    <dbReference type="NCBI Taxonomy" id="3111310"/>
    <lineage>
        <taxon>Eukaryota</taxon>
        <taxon>Sar</taxon>
        <taxon>Stramenopiles</taxon>
        <taxon>Ochrophyta</taxon>
        <taxon>Dictyochophyceae</taxon>
        <taxon>Dictyochales</taxon>
        <taxon>Dictyochaceae</taxon>
        <taxon>Octactis</taxon>
    </lineage>
</organism>
<proteinExistence type="predicted"/>
<dbReference type="SUPFAM" id="SSF50729">
    <property type="entry name" value="PH domain-like"/>
    <property type="match status" value="1"/>
</dbReference>
<dbReference type="PROSITE" id="PS50003">
    <property type="entry name" value="PH_DOMAIN"/>
    <property type="match status" value="1"/>
</dbReference>
<dbReference type="SMART" id="SM00233">
    <property type="entry name" value="PH"/>
    <property type="match status" value="1"/>
</dbReference>